<dbReference type="Gene3D" id="1.20.1270.210">
    <property type="match status" value="1"/>
</dbReference>
<gene>
    <name evidence="1" type="ORF">BM477_04780</name>
</gene>
<dbReference type="Proteomes" id="UP000186465">
    <property type="component" value="Unassembled WGS sequence"/>
</dbReference>
<dbReference type="NCBIfam" id="TIGR01537">
    <property type="entry name" value="portal_HK97"/>
    <property type="match status" value="1"/>
</dbReference>
<dbReference type="STRING" id="156892.BM477_04780"/>
<reference evidence="2" key="1">
    <citation type="submission" date="2016-11" db="EMBL/GenBank/DDBJ databases">
        <title>Actinomyces gypaetusis sp. nov. isolated from Gypaetus barbatus in Qinghai Tibet Plateau China.</title>
        <authorList>
            <person name="Meng X."/>
        </authorList>
    </citation>
    <scope>NUCLEOTIDE SEQUENCE [LARGE SCALE GENOMIC DNA]</scope>
    <source>
        <strain evidence="2">DSM 15383</strain>
    </source>
</reference>
<dbReference type="Gene3D" id="3.40.140.120">
    <property type="match status" value="1"/>
</dbReference>
<dbReference type="AlphaFoldDB" id="A0A1Q5PP66"/>
<dbReference type="InterPro" id="IPR006427">
    <property type="entry name" value="Portal_HK97"/>
</dbReference>
<evidence type="ECO:0000313" key="2">
    <source>
        <dbReference type="Proteomes" id="UP000186465"/>
    </source>
</evidence>
<dbReference type="EMBL" id="MPDM01000004">
    <property type="protein sequence ID" value="OKL49388.1"/>
    <property type="molecule type" value="Genomic_DNA"/>
</dbReference>
<accession>A0A1Q5PP66</accession>
<comment type="caution">
    <text evidence="1">The sequence shown here is derived from an EMBL/GenBank/DDBJ whole genome shotgun (WGS) entry which is preliminary data.</text>
</comment>
<proteinExistence type="predicted"/>
<dbReference type="Gene3D" id="3.30.1120.70">
    <property type="match status" value="1"/>
</dbReference>
<evidence type="ECO:0000313" key="1">
    <source>
        <dbReference type="EMBL" id="OKL49388.1"/>
    </source>
</evidence>
<dbReference type="Pfam" id="PF04860">
    <property type="entry name" value="Phage_portal"/>
    <property type="match status" value="1"/>
</dbReference>
<sequence>MFPARRSRSIDQPLSLSSVFRAIMLLQTAVGQIDFDCWRNGETIPTFALIDEPRAGVSRSRFNKLTANSLAQRGEAFWLITRRRSDNVPTALDVLNPLEVGILTDKAGEVTGYSWRGQKLTKFDIRHLKLASQPGQQRGIGPLQACSNTVQGALELREYADNWLDKGSIPPAIFSTDQVLNPDQAKEYKERITKAAGYNRGPLVLGAGMKYTPVLLTPEEMQWIEAQNANTVEIARMFGIPAHLMMIALDQGGTYSNQEQQDIAFVRFTLMAYLTEIEDAYTSLLPRGTVARANIDGFLRTDTKTRYEAHEIGLRAQFLTVAEVREIEKLPALGDTPNES</sequence>
<keyword evidence="2" id="KW-1185">Reference proteome</keyword>
<organism evidence="1 2">
    <name type="scientific">Boudabousia marimammalium</name>
    <dbReference type="NCBI Taxonomy" id="156892"/>
    <lineage>
        <taxon>Bacteria</taxon>
        <taxon>Bacillati</taxon>
        <taxon>Actinomycetota</taxon>
        <taxon>Actinomycetes</taxon>
        <taxon>Actinomycetales</taxon>
        <taxon>Actinomycetaceae</taxon>
        <taxon>Boudabousia</taxon>
    </lineage>
</organism>
<protein>
    <submittedName>
        <fullName evidence="1">Phage portal protein</fullName>
    </submittedName>
</protein>
<dbReference type="InterPro" id="IPR006944">
    <property type="entry name" value="Phage/GTA_portal"/>
</dbReference>
<name>A0A1Q5PP66_9ACTO</name>